<organism evidence="3 4">
    <name type="scientific">Decorospora gaudefroyi</name>
    <dbReference type="NCBI Taxonomy" id="184978"/>
    <lineage>
        <taxon>Eukaryota</taxon>
        <taxon>Fungi</taxon>
        <taxon>Dikarya</taxon>
        <taxon>Ascomycota</taxon>
        <taxon>Pezizomycotina</taxon>
        <taxon>Dothideomycetes</taxon>
        <taxon>Pleosporomycetidae</taxon>
        <taxon>Pleosporales</taxon>
        <taxon>Pleosporineae</taxon>
        <taxon>Pleosporaceae</taxon>
        <taxon>Decorospora</taxon>
    </lineage>
</organism>
<keyword evidence="4" id="KW-1185">Reference proteome</keyword>
<evidence type="ECO:0000313" key="4">
    <source>
        <dbReference type="Proteomes" id="UP000800040"/>
    </source>
</evidence>
<protein>
    <submittedName>
        <fullName evidence="3">Uncharacterized protein</fullName>
    </submittedName>
</protein>
<dbReference type="OrthoDB" id="3553547at2759"/>
<feature type="coiled-coil region" evidence="1">
    <location>
        <begin position="284"/>
        <end position="311"/>
    </location>
</feature>
<keyword evidence="1" id="KW-0175">Coiled coil</keyword>
<evidence type="ECO:0000256" key="2">
    <source>
        <dbReference type="SAM" id="MobiDB-lite"/>
    </source>
</evidence>
<reference evidence="3" key="1">
    <citation type="submission" date="2020-01" db="EMBL/GenBank/DDBJ databases">
        <authorList>
            <consortium name="DOE Joint Genome Institute"/>
            <person name="Haridas S."/>
            <person name="Albert R."/>
            <person name="Binder M."/>
            <person name="Bloem J."/>
            <person name="Labutti K."/>
            <person name="Salamov A."/>
            <person name="Andreopoulos B."/>
            <person name="Baker S.E."/>
            <person name="Barry K."/>
            <person name="Bills G."/>
            <person name="Bluhm B.H."/>
            <person name="Cannon C."/>
            <person name="Castanera R."/>
            <person name="Culley D.E."/>
            <person name="Daum C."/>
            <person name="Ezra D."/>
            <person name="Gonzalez J.B."/>
            <person name="Henrissat B."/>
            <person name="Kuo A."/>
            <person name="Liang C."/>
            <person name="Lipzen A."/>
            <person name="Lutzoni F."/>
            <person name="Magnuson J."/>
            <person name="Mondo S."/>
            <person name="Nolan M."/>
            <person name="Ohm R."/>
            <person name="Pangilinan J."/>
            <person name="Park H.-J."/>
            <person name="Ramirez L."/>
            <person name="Alfaro M."/>
            <person name="Sun H."/>
            <person name="Tritt A."/>
            <person name="Yoshinaga Y."/>
            <person name="Zwiers L.-H."/>
            <person name="Turgeon B.G."/>
            <person name="Goodwin S.B."/>
            <person name="Spatafora J.W."/>
            <person name="Crous P.W."/>
            <person name="Grigoriev I.V."/>
        </authorList>
    </citation>
    <scope>NUCLEOTIDE SEQUENCE</scope>
    <source>
        <strain evidence="3">P77</strain>
    </source>
</reference>
<feature type="compositionally biased region" description="Basic and acidic residues" evidence="2">
    <location>
        <begin position="380"/>
        <end position="398"/>
    </location>
</feature>
<feature type="region of interest" description="Disordered" evidence="2">
    <location>
        <begin position="372"/>
        <end position="439"/>
    </location>
</feature>
<dbReference type="EMBL" id="ML975338">
    <property type="protein sequence ID" value="KAF1832447.1"/>
    <property type="molecule type" value="Genomic_DNA"/>
</dbReference>
<proteinExistence type="predicted"/>
<dbReference type="Proteomes" id="UP000800040">
    <property type="component" value="Unassembled WGS sequence"/>
</dbReference>
<dbReference type="AlphaFoldDB" id="A0A6A5KBB4"/>
<evidence type="ECO:0000256" key="1">
    <source>
        <dbReference type="SAM" id="Coils"/>
    </source>
</evidence>
<accession>A0A6A5KBB4</accession>
<gene>
    <name evidence="3" type="ORF">BDW02DRAFT_581204</name>
</gene>
<name>A0A6A5KBB4_9PLEO</name>
<sequence length="471" mass="53821">MRSTKERVRYSYLERRGSPSLQHVDQKRIPSDYLITSETYAAPEYHNQGLPIVSPPLAHTAHHHHTDTRRFSRPKAAAVNPSKVDETKVEVWKNARAQITPLRELIFGTRMDVKREKYKCHLQEEQYEKIMENLMATLNTATTPESDLQNIHTLNGLSLELKHCRNELNATRKRTFALEDILSCHERRMHQMEDDAYTDFMKINLENDELDRVQVQSSSVRTVLPQTSHTNCGLLARLYTRMGDTRIHFERLNNFEFDFREEMEERELIRASGQLEDTTDAQFFEQMKAERIKIQQDLEEAQKEVETLKNLCIQNGIDFEEPQVPDMLPDAGPEDYSKIFDPSTLTQDVQPGSSSVIGAFFNAQDRVARWLRASSGSPSSDKDETKDEPEPQRRRESQSTDMGWVLTPSTAKHPVSLTASSEHGPGDQDLPVWTSGPGPGSRLLEALLLESATTPLGTFDAHRKRLGNHSP</sequence>
<evidence type="ECO:0000313" key="3">
    <source>
        <dbReference type="EMBL" id="KAF1832447.1"/>
    </source>
</evidence>